<accession>A0A251S9W5</accession>
<dbReference type="AlphaFoldDB" id="A0A251S9W5"/>
<organism evidence="1 2">
    <name type="scientific">Helianthus annuus</name>
    <name type="common">Common sunflower</name>
    <dbReference type="NCBI Taxonomy" id="4232"/>
    <lineage>
        <taxon>Eukaryota</taxon>
        <taxon>Viridiplantae</taxon>
        <taxon>Streptophyta</taxon>
        <taxon>Embryophyta</taxon>
        <taxon>Tracheophyta</taxon>
        <taxon>Spermatophyta</taxon>
        <taxon>Magnoliopsida</taxon>
        <taxon>eudicotyledons</taxon>
        <taxon>Gunneridae</taxon>
        <taxon>Pentapetalae</taxon>
        <taxon>asterids</taxon>
        <taxon>campanulids</taxon>
        <taxon>Asterales</taxon>
        <taxon>Asteraceae</taxon>
        <taxon>Asteroideae</taxon>
        <taxon>Heliantheae alliance</taxon>
        <taxon>Heliantheae</taxon>
        <taxon>Helianthus</taxon>
    </lineage>
</organism>
<dbReference type="PANTHER" id="PTHR48462">
    <property type="entry name" value="PROTEIN, PUTATIVE-RELATED"/>
    <property type="match status" value="1"/>
</dbReference>
<dbReference type="Proteomes" id="UP000215914">
    <property type="component" value="Chromosome 15"/>
</dbReference>
<keyword evidence="2" id="KW-1185">Reference proteome</keyword>
<evidence type="ECO:0000313" key="2">
    <source>
        <dbReference type="Proteomes" id="UP000215914"/>
    </source>
</evidence>
<dbReference type="EMBL" id="CM007904">
    <property type="protein sequence ID" value="OTF95657.1"/>
    <property type="molecule type" value="Genomic_DNA"/>
</dbReference>
<protein>
    <submittedName>
        <fullName evidence="1">Uncharacterized protein</fullName>
    </submittedName>
</protein>
<dbReference type="InParanoid" id="A0A251S9W5"/>
<reference evidence="2" key="1">
    <citation type="journal article" date="2017" name="Nature">
        <title>The sunflower genome provides insights into oil metabolism, flowering and Asterid evolution.</title>
        <authorList>
            <person name="Badouin H."/>
            <person name="Gouzy J."/>
            <person name="Grassa C.J."/>
            <person name="Murat F."/>
            <person name="Staton S.E."/>
            <person name="Cottret L."/>
            <person name="Lelandais-Briere C."/>
            <person name="Owens G.L."/>
            <person name="Carrere S."/>
            <person name="Mayjonade B."/>
            <person name="Legrand L."/>
            <person name="Gill N."/>
            <person name="Kane N.C."/>
            <person name="Bowers J.E."/>
            <person name="Hubner S."/>
            <person name="Bellec A."/>
            <person name="Berard A."/>
            <person name="Berges H."/>
            <person name="Blanchet N."/>
            <person name="Boniface M.C."/>
            <person name="Brunel D."/>
            <person name="Catrice O."/>
            <person name="Chaidir N."/>
            <person name="Claudel C."/>
            <person name="Donnadieu C."/>
            <person name="Faraut T."/>
            <person name="Fievet G."/>
            <person name="Helmstetter N."/>
            <person name="King M."/>
            <person name="Knapp S.J."/>
            <person name="Lai Z."/>
            <person name="Le Paslier M.C."/>
            <person name="Lippi Y."/>
            <person name="Lorenzon L."/>
            <person name="Mandel J.R."/>
            <person name="Marage G."/>
            <person name="Marchand G."/>
            <person name="Marquand E."/>
            <person name="Bret-Mestries E."/>
            <person name="Morien E."/>
            <person name="Nambeesan S."/>
            <person name="Nguyen T."/>
            <person name="Pegot-Espagnet P."/>
            <person name="Pouilly N."/>
            <person name="Raftis F."/>
            <person name="Sallet E."/>
            <person name="Schiex T."/>
            <person name="Thomas J."/>
            <person name="Vandecasteele C."/>
            <person name="Vares D."/>
            <person name="Vear F."/>
            <person name="Vautrin S."/>
            <person name="Crespi M."/>
            <person name="Mangin B."/>
            <person name="Burke J.M."/>
            <person name="Salse J."/>
            <person name="Munos S."/>
            <person name="Vincourt P."/>
            <person name="Rieseberg L.H."/>
            <person name="Langlade N.B."/>
        </authorList>
    </citation>
    <scope>NUCLEOTIDE SEQUENCE [LARGE SCALE GENOMIC DNA]</scope>
    <source>
        <strain evidence="2">cv. SF193</strain>
    </source>
</reference>
<gene>
    <name evidence="1" type="ORF">HannXRQ_Chr15g0485521</name>
</gene>
<evidence type="ECO:0000313" key="1">
    <source>
        <dbReference type="EMBL" id="OTF95657.1"/>
    </source>
</evidence>
<dbReference type="PANTHER" id="PTHR48462:SF1">
    <property type="entry name" value="PROTEIN, PUTATIVE-RELATED"/>
    <property type="match status" value="1"/>
</dbReference>
<name>A0A251S9W5_HELAN</name>
<sequence>MILVNPRRNRHGVILLRLIKFKVYMRSSKTDEPNQYHSSFTNLLPSAQHNSFLLIVIFQTNFEGRSTLRPADVLVFGWTGGKHAYVDLTEVSPLVGLMENRFVAGQAMLKAKSGKVVKHEKVCADNQYVSILFAFDTVGSLAPEAVGFLDRVQRVVHNHFSTARNQSFVFGRIGFATQKGGCSAACCPFTSGWSRRFITLFHVMTSLKFGCNHPIALRWAHEGVPLKEQPLMVKLVSIEEVCRTTVRCRPSRERNAAQFLFS</sequence>
<proteinExistence type="predicted"/>